<evidence type="ECO:0000313" key="1">
    <source>
        <dbReference type="EnsemblPlants" id="OPUNC03G25450.1"/>
    </source>
</evidence>
<dbReference type="OMA" id="MESVCFP"/>
<evidence type="ECO:0008006" key="3">
    <source>
        <dbReference type="Google" id="ProtNLM"/>
    </source>
</evidence>
<sequence length="111" mass="12364">MVVAQTVHCDSRDMSFEMESVCFPNTTPNMDCCILVVHVIDMAILNNLECLCGLKDERPFFDNGLSLQDMADFYSSSTCHGQNLRNAQIVVDACEGSFLSFFGSNLNFFSV</sequence>
<dbReference type="EnsemblPlants" id="OPUNC03G25450.1">
    <property type="protein sequence ID" value="OPUNC03G25450.1"/>
    <property type="gene ID" value="OPUNC03G25450"/>
</dbReference>
<evidence type="ECO:0000313" key="2">
    <source>
        <dbReference type="Proteomes" id="UP000026962"/>
    </source>
</evidence>
<dbReference type="HOGENOM" id="CLU_2162532_0_0_1"/>
<dbReference type="AlphaFoldDB" id="A0A0E0KGY3"/>
<protein>
    <recommendedName>
        <fullName evidence="3">Bifunctional inhibitor/plant lipid transfer protein/seed storage helical domain-containing protein</fullName>
    </recommendedName>
</protein>
<keyword evidence="2" id="KW-1185">Reference proteome</keyword>
<proteinExistence type="predicted"/>
<organism evidence="1">
    <name type="scientific">Oryza punctata</name>
    <name type="common">Red rice</name>
    <dbReference type="NCBI Taxonomy" id="4537"/>
    <lineage>
        <taxon>Eukaryota</taxon>
        <taxon>Viridiplantae</taxon>
        <taxon>Streptophyta</taxon>
        <taxon>Embryophyta</taxon>
        <taxon>Tracheophyta</taxon>
        <taxon>Spermatophyta</taxon>
        <taxon>Magnoliopsida</taxon>
        <taxon>Liliopsida</taxon>
        <taxon>Poales</taxon>
        <taxon>Poaceae</taxon>
        <taxon>BOP clade</taxon>
        <taxon>Oryzoideae</taxon>
        <taxon>Oryzeae</taxon>
        <taxon>Oryzinae</taxon>
        <taxon>Oryza</taxon>
    </lineage>
</organism>
<dbReference type="Gramene" id="OPUNC03G25450.1">
    <property type="protein sequence ID" value="OPUNC03G25450.1"/>
    <property type="gene ID" value="OPUNC03G25450"/>
</dbReference>
<reference evidence="1" key="1">
    <citation type="submission" date="2015-04" db="UniProtKB">
        <authorList>
            <consortium name="EnsemblPlants"/>
        </authorList>
    </citation>
    <scope>IDENTIFICATION</scope>
</reference>
<name>A0A0E0KGY3_ORYPU</name>
<accession>A0A0E0KGY3</accession>
<reference evidence="1" key="2">
    <citation type="submission" date="2018-05" db="EMBL/GenBank/DDBJ databases">
        <title>OpunRS2 (Oryza punctata Reference Sequence Version 2).</title>
        <authorList>
            <person name="Zhang J."/>
            <person name="Kudrna D."/>
            <person name="Lee S."/>
            <person name="Talag J."/>
            <person name="Welchert J."/>
            <person name="Wing R.A."/>
        </authorList>
    </citation>
    <scope>NUCLEOTIDE SEQUENCE [LARGE SCALE GENOMIC DNA]</scope>
</reference>
<dbReference type="Proteomes" id="UP000026962">
    <property type="component" value="Chromosome 3"/>
</dbReference>